<keyword evidence="1" id="KW-0472">Membrane</keyword>
<protein>
    <recommendedName>
        <fullName evidence="4">Integral membrane protein</fullName>
    </recommendedName>
</protein>
<keyword evidence="3" id="KW-1185">Reference proteome</keyword>
<name>A0ABV6TF61_9ACTN</name>
<feature type="transmembrane region" description="Helical" evidence="1">
    <location>
        <begin position="21"/>
        <end position="39"/>
    </location>
</feature>
<sequence>MTADTAEQRGGRRGGSAWPGLRAEHVVGVGALLGVAALVERVPRLVPARRYLLCHASPTLDHLTLTALGLVVAAGVAAVAGGVMMQSRRAPGRALPVVWLVVVAALLIAADGVDAHGEALAAQQAATGFTEGACDYIPQDYTATPGWFFW</sequence>
<dbReference type="EMBL" id="JBHMQV010000009">
    <property type="protein sequence ID" value="MFC0844420.1"/>
    <property type="molecule type" value="Genomic_DNA"/>
</dbReference>
<dbReference type="Proteomes" id="UP001589887">
    <property type="component" value="Unassembled WGS sequence"/>
</dbReference>
<reference evidence="2 3" key="1">
    <citation type="submission" date="2024-09" db="EMBL/GenBank/DDBJ databases">
        <authorList>
            <person name="Sun Q."/>
            <person name="Mori K."/>
        </authorList>
    </citation>
    <scope>NUCLEOTIDE SEQUENCE [LARGE SCALE GENOMIC DNA]</scope>
    <source>
        <strain evidence="2 3">JCM 4557</strain>
    </source>
</reference>
<dbReference type="RefSeq" id="WP_394318645.1">
    <property type="nucleotide sequence ID" value="NZ_JBHMQV010000009.1"/>
</dbReference>
<feature type="transmembrane region" description="Helical" evidence="1">
    <location>
        <begin position="92"/>
        <end position="110"/>
    </location>
</feature>
<evidence type="ECO:0008006" key="4">
    <source>
        <dbReference type="Google" id="ProtNLM"/>
    </source>
</evidence>
<gene>
    <name evidence="2" type="ORF">ACFH04_12005</name>
</gene>
<organism evidence="2 3">
    <name type="scientific">Streptomyces noboritoensis</name>
    <dbReference type="NCBI Taxonomy" id="67337"/>
    <lineage>
        <taxon>Bacteria</taxon>
        <taxon>Bacillati</taxon>
        <taxon>Actinomycetota</taxon>
        <taxon>Actinomycetes</taxon>
        <taxon>Kitasatosporales</taxon>
        <taxon>Streptomycetaceae</taxon>
        <taxon>Streptomyces</taxon>
    </lineage>
</organism>
<evidence type="ECO:0000313" key="2">
    <source>
        <dbReference type="EMBL" id="MFC0844420.1"/>
    </source>
</evidence>
<keyword evidence="1" id="KW-0812">Transmembrane</keyword>
<feature type="transmembrane region" description="Helical" evidence="1">
    <location>
        <begin position="59"/>
        <end position="80"/>
    </location>
</feature>
<proteinExistence type="predicted"/>
<comment type="caution">
    <text evidence="2">The sequence shown here is derived from an EMBL/GenBank/DDBJ whole genome shotgun (WGS) entry which is preliminary data.</text>
</comment>
<evidence type="ECO:0000256" key="1">
    <source>
        <dbReference type="SAM" id="Phobius"/>
    </source>
</evidence>
<evidence type="ECO:0000313" key="3">
    <source>
        <dbReference type="Proteomes" id="UP001589887"/>
    </source>
</evidence>
<keyword evidence="1" id="KW-1133">Transmembrane helix</keyword>
<accession>A0ABV6TF61</accession>